<gene>
    <name evidence="1" type="ORF">OE88DRAFT_1735559</name>
</gene>
<dbReference type="EMBL" id="ML213512">
    <property type="protein sequence ID" value="TFK50810.1"/>
    <property type="molecule type" value="Genomic_DNA"/>
</dbReference>
<dbReference type="Proteomes" id="UP000305948">
    <property type="component" value="Unassembled WGS sequence"/>
</dbReference>
<sequence>MPPLPPHFTSLYRICLRAVSAAVLHQSFATRKLRTLFKPSFREAAKVVRQVQDARAKGIDDAAVKTKEKWLEDWNRRADNTLSLLLNSATSKGLPHKVTRNLALLEAQHRSWAEKRYYSSRGYWNPSLPVDDQRYVDPSFAVSFNLLRESKRDAMMRQQEIIDAAWGPLGEVVRMAEGRDGVWLGRVGYRLRWA</sequence>
<name>A0A5C3N017_9AGAM</name>
<keyword evidence="2" id="KW-1185">Reference proteome</keyword>
<accession>A0A5C3N017</accession>
<protein>
    <submittedName>
        <fullName evidence="1">Uncharacterized protein</fullName>
    </submittedName>
</protein>
<proteinExistence type="predicted"/>
<evidence type="ECO:0000313" key="2">
    <source>
        <dbReference type="Proteomes" id="UP000305948"/>
    </source>
</evidence>
<reference evidence="1 2" key="1">
    <citation type="journal article" date="2019" name="Nat. Ecol. Evol.">
        <title>Megaphylogeny resolves global patterns of mushroom evolution.</title>
        <authorList>
            <person name="Varga T."/>
            <person name="Krizsan K."/>
            <person name="Foldi C."/>
            <person name="Dima B."/>
            <person name="Sanchez-Garcia M."/>
            <person name="Sanchez-Ramirez S."/>
            <person name="Szollosi G.J."/>
            <person name="Szarkandi J.G."/>
            <person name="Papp V."/>
            <person name="Albert L."/>
            <person name="Andreopoulos W."/>
            <person name="Angelini C."/>
            <person name="Antonin V."/>
            <person name="Barry K.W."/>
            <person name="Bougher N.L."/>
            <person name="Buchanan P."/>
            <person name="Buyck B."/>
            <person name="Bense V."/>
            <person name="Catcheside P."/>
            <person name="Chovatia M."/>
            <person name="Cooper J."/>
            <person name="Damon W."/>
            <person name="Desjardin D."/>
            <person name="Finy P."/>
            <person name="Geml J."/>
            <person name="Haridas S."/>
            <person name="Hughes K."/>
            <person name="Justo A."/>
            <person name="Karasinski D."/>
            <person name="Kautmanova I."/>
            <person name="Kiss B."/>
            <person name="Kocsube S."/>
            <person name="Kotiranta H."/>
            <person name="LaButti K.M."/>
            <person name="Lechner B.E."/>
            <person name="Liimatainen K."/>
            <person name="Lipzen A."/>
            <person name="Lukacs Z."/>
            <person name="Mihaltcheva S."/>
            <person name="Morgado L.N."/>
            <person name="Niskanen T."/>
            <person name="Noordeloos M.E."/>
            <person name="Ohm R.A."/>
            <person name="Ortiz-Santana B."/>
            <person name="Ovrebo C."/>
            <person name="Racz N."/>
            <person name="Riley R."/>
            <person name="Savchenko A."/>
            <person name="Shiryaev A."/>
            <person name="Soop K."/>
            <person name="Spirin V."/>
            <person name="Szebenyi C."/>
            <person name="Tomsovsky M."/>
            <person name="Tulloss R.E."/>
            <person name="Uehling J."/>
            <person name="Grigoriev I.V."/>
            <person name="Vagvolgyi C."/>
            <person name="Papp T."/>
            <person name="Martin F.M."/>
            <person name="Miettinen O."/>
            <person name="Hibbett D.S."/>
            <person name="Nagy L.G."/>
        </authorList>
    </citation>
    <scope>NUCLEOTIDE SEQUENCE [LARGE SCALE GENOMIC DNA]</scope>
    <source>
        <strain evidence="1 2">OMC1185</strain>
    </source>
</reference>
<organism evidence="1 2">
    <name type="scientific">Heliocybe sulcata</name>
    <dbReference type="NCBI Taxonomy" id="5364"/>
    <lineage>
        <taxon>Eukaryota</taxon>
        <taxon>Fungi</taxon>
        <taxon>Dikarya</taxon>
        <taxon>Basidiomycota</taxon>
        <taxon>Agaricomycotina</taxon>
        <taxon>Agaricomycetes</taxon>
        <taxon>Gloeophyllales</taxon>
        <taxon>Gloeophyllaceae</taxon>
        <taxon>Heliocybe</taxon>
    </lineage>
</organism>
<evidence type="ECO:0000313" key="1">
    <source>
        <dbReference type="EMBL" id="TFK50810.1"/>
    </source>
</evidence>
<dbReference type="AlphaFoldDB" id="A0A5C3N017"/>
<dbReference type="OrthoDB" id="2770090at2759"/>